<dbReference type="Gene3D" id="3.10.580.10">
    <property type="entry name" value="CBS-domain"/>
    <property type="match status" value="1"/>
</dbReference>
<dbReference type="PANTHER" id="PTHR43080:SF2">
    <property type="entry name" value="CBS DOMAIN-CONTAINING PROTEIN"/>
    <property type="match status" value="1"/>
</dbReference>
<dbReference type="InterPro" id="IPR000644">
    <property type="entry name" value="CBS_dom"/>
</dbReference>
<evidence type="ECO:0000259" key="3">
    <source>
        <dbReference type="PROSITE" id="PS51371"/>
    </source>
</evidence>
<dbReference type="STRING" id="584787.GCA_001247655_00265"/>
<dbReference type="PROSITE" id="PS51371">
    <property type="entry name" value="CBS"/>
    <property type="match status" value="2"/>
</dbReference>
<dbReference type="RefSeq" id="WP_050657334.1">
    <property type="nucleotide sequence ID" value="NZ_JBLXAC010000001.1"/>
</dbReference>
<evidence type="ECO:0000256" key="2">
    <source>
        <dbReference type="PROSITE-ProRule" id="PRU00703"/>
    </source>
</evidence>
<dbReference type="PANTHER" id="PTHR43080">
    <property type="entry name" value="CBS DOMAIN-CONTAINING PROTEIN CBSX3, MITOCHONDRIAL"/>
    <property type="match status" value="1"/>
</dbReference>
<proteinExistence type="predicted"/>
<dbReference type="InterPro" id="IPR051257">
    <property type="entry name" value="Diverse_CBS-Domain"/>
</dbReference>
<reference evidence="4 5" key="1">
    <citation type="submission" date="2018-11" db="EMBL/GenBank/DDBJ databases">
        <title>Genomic Encyclopedia of Type Strains, Phase IV (KMG-IV): sequencing the most valuable type-strain genomes for metagenomic binning, comparative biology and taxonomic classification.</title>
        <authorList>
            <person name="Goeker M."/>
        </authorList>
    </citation>
    <scope>NUCLEOTIDE SEQUENCE [LARGE SCALE GENOMIC DNA]</scope>
    <source>
        <strain evidence="4 5">DSM 21945</strain>
    </source>
</reference>
<comment type="caution">
    <text evidence="4">The sequence shown here is derived from an EMBL/GenBank/DDBJ whole genome shotgun (WGS) entry which is preliminary data.</text>
</comment>
<evidence type="ECO:0000313" key="4">
    <source>
        <dbReference type="EMBL" id="ROQ28569.1"/>
    </source>
</evidence>
<organism evidence="4 5">
    <name type="scientific">Gallaecimonas pentaromativorans</name>
    <dbReference type="NCBI Taxonomy" id="584787"/>
    <lineage>
        <taxon>Bacteria</taxon>
        <taxon>Pseudomonadati</taxon>
        <taxon>Pseudomonadota</taxon>
        <taxon>Gammaproteobacteria</taxon>
        <taxon>Enterobacterales</taxon>
        <taxon>Gallaecimonadaceae</taxon>
        <taxon>Gallaecimonas</taxon>
    </lineage>
</organism>
<evidence type="ECO:0000313" key="5">
    <source>
        <dbReference type="Proteomes" id="UP000268033"/>
    </source>
</evidence>
<sequence length="145" mass="16308">MKVAQAMTTRVVHVYMDTALKEIGDIFAQRPFFHLPVLDEDNRFAGFVSLVDYQANTTPFLNTPAERNVDRELLKKPAHQVMTRQVPTLMPEQDLVSAAKLLLENHYSCLPVVDGDGQLLGVLSWKDVMRIGIAQAERLPADSFL</sequence>
<keyword evidence="1 2" id="KW-0129">CBS domain</keyword>
<dbReference type="AlphaFoldDB" id="A0A3N1PKD5"/>
<gene>
    <name evidence="4" type="ORF">EDC28_103162</name>
</gene>
<protein>
    <submittedName>
        <fullName evidence="4">Acetoin utilization protein AcuB</fullName>
    </submittedName>
</protein>
<evidence type="ECO:0000256" key="1">
    <source>
        <dbReference type="ARBA" id="ARBA00023122"/>
    </source>
</evidence>
<dbReference type="InterPro" id="IPR046342">
    <property type="entry name" value="CBS_dom_sf"/>
</dbReference>
<keyword evidence="5" id="KW-1185">Reference proteome</keyword>
<name>A0A3N1PKD5_9GAMM</name>
<dbReference type="Pfam" id="PF00571">
    <property type="entry name" value="CBS"/>
    <property type="match status" value="2"/>
</dbReference>
<feature type="domain" description="CBS" evidence="3">
    <location>
        <begin position="82"/>
        <end position="138"/>
    </location>
</feature>
<dbReference type="SMART" id="SM00116">
    <property type="entry name" value="CBS"/>
    <property type="match status" value="2"/>
</dbReference>
<dbReference type="SUPFAM" id="SSF54631">
    <property type="entry name" value="CBS-domain pair"/>
    <property type="match status" value="1"/>
</dbReference>
<dbReference type="Proteomes" id="UP000268033">
    <property type="component" value="Unassembled WGS sequence"/>
</dbReference>
<dbReference type="EMBL" id="RJUL01000003">
    <property type="protein sequence ID" value="ROQ28569.1"/>
    <property type="molecule type" value="Genomic_DNA"/>
</dbReference>
<accession>A0A3N1PKD5</accession>
<dbReference type="OrthoDB" id="9790355at2"/>
<feature type="domain" description="CBS" evidence="3">
    <location>
        <begin position="7"/>
        <end position="66"/>
    </location>
</feature>